<dbReference type="SUPFAM" id="SSF53474">
    <property type="entry name" value="alpha/beta-Hydrolases"/>
    <property type="match status" value="1"/>
</dbReference>
<keyword evidence="6" id="KW-0732">Signal</keyword>
<keyword evidence="5" id="KW-0812">Transmembrane</keyword>
<evidence type="ECO:0000313" key="7">
    <source>
        <dbReference type="EMBL" id="KAJ6250846.1"/>
    </source>
</evidence>
<proteinExistence type="predicted"/>
<keyword evidence="5" id="KW-0472">Membrane</keyword>
<dbReference type="EMBL" id="JAOAOG010000073">
    <property type="protein sequence ID" value="KAJ6250846.1"/>
    <property type="molecule type" value="Genomic_DNA"/>
</dbReference>
<name>A0ABQ8Z1V3_9EUKA</name>
<feature type="transmembrane region" description="Helical" evidence="5">
    <location>
        <begin position="74"/>
        <end position="94"/>
    </location>
</feature>
<keyword evidence="5" id="KW-1133">Transmembrane helix</keyword>
<organism evidence="7 8">
    <name type="scientific">Anaeramoeba flamelloides</name>
    <dbReference type="NCBI Taxonomy" id="1746091"/>
    <lineage>
        <taxon>Eukaryota</taxon>
        <taxon>Metamonada</taxon>
        <taxon>Anaeramoebidae</taxon>
        <taxon>Anaeramoeba</taxon>
    </lineage>
</organism>
<comment type="caution">
    <text evidence="7">The sequence shown here is derived from an EMBL/GenBank/DDBJ whole genome shotgun (WGS) entry which is preliminary data.</text>
</comment>
<dbReference type="Gene3D" id="3.40.50.1820">
    <property type="entry name" value="alpha/beta hydrolase"/>
    <property type="match status" value="1"/>
</dbReference>
<keyword evidence="3" id="KW-0442">Lipid degradation</keyword>
<feature type="chain" id="PRO_5047524351" description="1-alkyl-2-acetylglycerophosphocholine esterase" evidence="6">
    <location>
        <begin position="16"/>
        <end position="531"/>
    </location>
</feature>
<keyword evidence="8" id="KW-1185">Reference proteome</keyword>
<dbReference type="Pfam" id="PF03403">
    <property type="entry name" value="PAF-AH_p_II"/>
    <property type="match status" value="1"/>
</dbReference>
<evidence type="ECO:0000313" key="8">
    <source>
        <dbReference type="Proteomes" id="UP001150062"/>
    </source>
</evidence>
<keyword evidence="4" id="KW-0443">Lipid metabolism</keyword>
<dbReference type="PANTHER" id="PTHR10272:SF0">
    <property type="entry name" value="PLATELET-ACTIVATING FACTOR ACETYLHYDROLASE"/>
    <property type="match status" value="1"/>
</dbReference>
<dbReference type="PANTHER" id="PTHR10272">
    <property type="entry name" value="PLATELET-ACTIVATING FACTOR ACETYLHYDROLASE"/>
    <property type="match status" value="1"/>
</dbReference>
<evidence type="ECO:0000256" key="2">
    <source>
        <dbReference type="ARBA" id="ARBA00022801"/>
    </source>
</evidence>
<evidence type="ECO:0000256" key="1">
    <source>
        <dbReference type="ARBA" id="ARBA00013201"/>
    </source>
</evidence>
<evidence type="ECO:0000256" key="4">
    <source>
        <dbReference type="ARBA" id="ARBA00023098"/>
    </source>
</evidence>
<dbReference type="InterPro" id="IPR029058">
    <property type="entry name" value="AB_hydrolase_fold"/>
</dbReference>
<accession>A0ABQ8Z1V3</accession>
<evidence type="ECO:0000256" key="5">
    <source>
        <dbReference type="SAM" id="Phobius"/>
    </source>
</evidence>
<dbReference type="EC" id="3.1.1.47" evidence="1"/>
<protein>
    <recommendedName>
        <fullName evidence="1">1-alkyl-2-acetylglycerophosphocholine esterase</fullName>
        <ecNumber evidence="1">3.1.1.47</ecNumber>
    </recommendedName>
</protein>
<reference evidence="7" key="1">
    <citation type="submission" date="2022-08" db="EMBL/GenBank/DDBJ databases">
        <title>Novel sulfate-reducing endosymbionts in the free-living metamonad Anaeramoeba.</title>
        <authorList>
            <person name="Jerlstrom-Hultqvist J."/>
            <person name="Cepicka I."/>
            <person name="Gallot-Lavallee L."/>
            <person name="Salas-Leiva D."/>
            <person name="Curtis B.A."/>
            <person name="Zahonova K."/>
            <person name="Pipaliya S."/>
            <person name="Dacks J."/>
            <person name="Roger A.J."/>
        </authorList>
    </citation>
    <scope>NUCLEOTIDE SEQUENCE</scope>
    <source>
        <strain evidence="7">Schooner1</strain>
    </source>
</reference>
<evidence type="ECO:0000256" key="3">
    <source>
        <dbReference type="ARBA" id="ARBA00022963"/>
    </source>
</evidence>
<sequence>MLFIFLLFLFTSILTQFQIILTSQPFSSIFLVFIILLLIIHYRNEGLCLQFVPIYLTVAFVGIQIFILDQNKYLLTRIFCLLLDLTSFIVYLFFPPTSLPDFNVPVATTLLAVETTRFFQKNWFKKEINLTKSKKLYFKLWYPSDSVLNTKNRAKYLSPSNISTNRLSMGQLPKFLRSLLCSSVNPGLIWEGSLSKSQPKYPVVVYSHGQEFLPEGNTRVLKDIAARGFIVVAPYHNDKDKSFPGPAYNRIYDTYDTLRVLYLLESLEKLPTYGSYQKTSKILKMSTLNFNSDGNNKEKGNEKEKEKESHQNGFELNKANILKLQKDQIKTWLNETKTDDLPSNIFNNKLDLDRIALLGFSFGGTTVWNCLSKITKLNQEIIPQFKCAAALDLWSYPLYDKLIVENPITVPLMLISTSIWNEKTARNNLQDIIKNSKKDSSLIITKNSTHFDFTDVGFIWNNSLLKKLTIKLFDQKPKQFPLLGTIDQVNWLHDITQLVETFFGNYLEKNPKAFLISELPFAEDLFRNKIK</sequence>
<evidence type="ECO:0000256" key="6">
    <source>
        <dbReference type="SAM" id="SignalP"/>
    </source>
</evidence>
<gene>
    <name evidence="7" type="ORF">M0813_15662</name>
</gene>
<dbReference type="Proteomes" id="UP001150062">
    <property type="component" value="Unassembled WGS sequence"/>
</dbReference>
<feature type="transmembrane region" description="Helical" evidence="5">
    <location>
        <begin position="49"/>
        <end position="68"/>
    </location>
</feature>
<feature type="transmembrane region" description="Helical" evidence="5">
    <location>
        <begin position="25"/>
        <end position="42"/>
    </location>
</feature>
<feature type="signal peptide" evidence="6">
    <location>
        <begin position="1"/>
        <end position="15"/>
    </location>
</feature>
<keyword evidence="2" id="KW-0378">Hydrolase</keyword>